<organism evidence="8 9">
    <name type="scientific">Bradyrhizobium betae</name>
    <dbReference type="NCBI Taxonomy" id="244734"/>
    <lineage>
        <taxon>Bacteria</taxon>
        <taxon>Pseudomonadati</taxon>
        <taxon>Pseudomonadota</taxon>
        <taxon>Alphaproteobacteria</taxon>
        <taxon>Hyphomicrobiales</taxon>
        <taxon>Nitrobacteraceae</taxon>
        <taxon>Bradyrhizobium</taxon>
    </lineage>
</organism>
<keyword evidence="3 4" id="KW-0408">Iron</keyword>
<feature type="domain" description="Cytochrome c" evidence="6">
    <location>
        <begin position="192"/>
        <end position="278"/>
    </location>
</feature>
<evidence type="ECO:0000256" key="4">
    <source>
        <dbReference type="PROSITE-ProRule" id="PRU00433"/>
    </source>
</evidence>
<dbReference type="KEGG" id="bbet:F8237_35755"/>
<evidence type="ECO:0000259" key="6">
    <source>
        <dbReference type="PROSITE" id="PS51007"/>
    </source>
</evidence>
<name>A0A5P6PI97_9BRAD</name>
<evidence type="ECO:0000256" key="1">
    <source>
        <dbReference type="ARBA" id="ARBA00022617"/>
    </source>
</evidence>
<keyword evidence="2 4" id="KW-0479">Metal-binding</keyword>
<dbReference type="InterPro" id="IPR009056">
    <property type="entry name" value="Cyt_c-like_dom"/>
</dbReference>
<dbReference type="Pfam" id="PF21342">
    <property type="entry name" value="SoxA-TsdA_cyt-c"/>
    <property type="match status" value="1"/>
</dbReference>
<dbReference type="EMBL" id="CP044544">
    <property type="protein sequence ID" value="QFI77428.1"/>
    <property type="molecule type" value="Genomic_DNA"/>
</dbReference>
<evidence type="ECO:0000313" key="9">
    <source>
        <dbReference type="Proteomes" id="UP000325641"/>
    </source>
</evidence>
<reference evidence="8" key="1">
    <citation type="journal article" date="2019" name="Microbiol. Resour. Announc.">
        <title>Analysis of the Complete Genome Sequence of the Widely Studied Strain Bradyrhizobium betae PL7HG1(T) Reveals the Presence of Photosynthesis Genes and a Putative Plasmid.</title>
        <authorList>
            <person name="Cloutier S."/>
            <person name="Bromfield E.S.P."/>
        </authorList>
    </citation>
    <scope>NUCLEOTIDE SEQUENCE</scope>
    <source>
        <strain evidence="8">PL7HG1</strain>
        <plasmid evidence="8">pBbPL7HG1</plasmid>
    </source>
</reference>
<geneLocation type="plasmid" evidence="8">
    <name>pBbPL7HG1</name>
</geneLocation>
<evidence type="ECO:0000256" key="2">
    <source>
        <dbReference type="ARBA" id="ARBA00022723"/>
    </source>
</evidence>
<dbReference type="AlphaFoldDB" id="A0A5P6PI97"/>
<keyword evidence="8" id="KW-0614">Plasmid</keyword>
<feature type="region of interest" description="Disordered" evidence="5">
    <location>
        <begin position="29"/>
        <end position="67"/>
    </location>
</feature>
<dbReference type="Proteomes" id="UP000325641">
    <property type="component" value="Plasmid pBbPL7HG1"/>
</dbReference>
<proteinExistence type="predicted"/>
<dbReference type="RefSeq" id="WP_100554899.1">
    <property type="nucleotide sequence ID" value="NZ_CP044544.1"/>
</dbReference>
<geneLocation type="plasmid" evidence="9">
    <name>pbbpl7hg1</name>
</geneLocation>
<dbReference type="GO" id="GO:0046872">
    <property type="term" value="F:metal ion binding"/>
    <property type="evidence" value="ECO:0007669"/>
    <property type="project" value="UniProtKB-KW"/>
</dbReference>
<reference evidence="9" key="2">
    <citation type="submission" date="2019-10" db="EMBL/GenBank/DDBJ databases">
        <title>Complete Genome Sequence of Bradyrhizobium betae type strain PL7HG1T.</title>
        <authorList>
            <person name="Bromfield E.S.P."/>
            <person name="Cloutier S."/>
        </authorList>
    </citation>
    <scope>NUCLEOTIDE SEQUENCE [LARGE SCALE GENOMIC DNA]</scope>
    <source>
        <strain evidence="9">PL7HG1</strain>
        <plasmid evidence="9">pbbpl7hg1</plasmid>
    </source>
</reference>
<dbReference type="GO" id="GO:0020037">
    <property type="term" value="F:heme binding"/>
    <property type="evidence" value="ECO:0007669"/>
    <property type="project" value="InterPro"/>
</dbReference>
<dbReference type="PANTHER" id="PTHR35008:SF9">
    <property type="entry name" value="CYTOCHROME C DOMAIN-CONTAINING PROTEIN"/>
    <property type="match status" value="1"/>
</dbReference>
<dbReference type="Gene3D" id="1.10.760.10">
    <property type="entry name" value="Cytochrome c-like domain"/>
    <property type="match status" value="2"/>
</dbReference>
<evidence type="ECO:0000256" key="5">
    <source>
        <dbReference type="SAM" id="MobiDB-lite"/>
    </source>
</evidence>
<dbReference type="EMBL" id="CP044544">
    <property type="protein sequence ID" value="QFI77644.1"/>
    <property type="molecule type" value="Genomic_DNA"/>
</dbReference>
<gene>
    <name evidence="7" type="ORF">F8237_34425</name>
    <name evidence="8" type="ORF">F8237_35755</name>
</gene>
<dbReference type="KEGG" id="bbet:F8237_34425"/>
<dbReference type="PANTHER" id="PTHR35008">
    <property type="entry name" value="BLL4482 PROTEIN-RELATED"/>
    <property type="match status" value="1"/>
</dbReference>
<keyword evidence="1 4" id="KW-0349">Heme</keyword>
<evidence type="ECO:0000256" key="3">
    <source>
        <dbReference type="ARBA" id="ARBA00023004"/>
    </source>
</evidence>
<dbReference type="GO" id="GO:0009055">
    <property type="term" value="F:electron transfer activity"/>
    <property type="evidence" value="ECO:0007669"/>
    <property type="project" value="InterPro"/>
</dbReference>
<evidence type="ECO:0000313" key="7">
    <source>
        <dbReference type="EMBL" id="QFI77428.1"/>
    </source>
</evidence>
<protein>
    <submittedName>
        <fullName evidence="8">C-type cytochrome</fullName>
    </submittedName>
</protein>
<dbReference type="InterPro" id="IPR051459">
    <property type="entry name" value="Cytochrome_c-type_DH"/>
</dbReference>
<accession>A0A5P6PI97</accession>
<dbReference type="SUPFAM" id="SSF46626">
    <property type="entry name" value="Cytochrome c"/>
    <property type="match status" value="2"/>
</dbReference>
<dbReference type="InterPro" id="IPR036909">
    <property type="entry name" value="Cyt_c-like_dom_sf"/>
</dbReference>
<dbReference type="OrthoDB" id="9779283at2"/>
<dbReference type="PROSITE" id="PS51007">
    <property type="entry name" value="CYTC"/>
    <property type="match status" value="1"/>
</dbReference>
<evidence type="ECO:0000313" key="8">
    <source>
        <dbReference type="EMBL" id="QFI77644.1"/>
    </source>
</evidence>
<sequence length="326" mass="35148">MSESRPNPQTWAAGLLFLGLAGFVGYSLPRPENPKTAGTSTKDTNATDKGAQAKQVFTPPRDDEIPDDDFGKMVRLGSDIFHDTQNNAKEFVGNALQCANCHIDRGRLANSAPLWAAYVAYPAYRDKNGHVNTFQQRVQGCFRYSMNGKAPPLGDNVLVAIETYAYFLAKGAPTGVDLPGRGYPKLPKPAKLDYGHGEQVYVQKCAVCHGVTGQGQNSSDGTVVFPPLWGARSYNWGAGMSSITNAAGFIKANMPLSQGNTLSDQEAWDVATFIDSQERPQDPRFSGSVAETRKKYHDSPMSMYGQSVNGVVLGQSSSLGAPAKNE</sequence>
<dbReference type="Pfam" id="PF13442">
    <property type="entry name" value="Cytochrome_CBB3"/>
    <property type="match status" value="1"/>
</dbReference>